<protein>
    <submittedName>
        <fullName evidence="3">Uncharacterized protein DUF4124</fullName>
    </submittedName>
</protein>
<gene>
    <name evidence="3" type="ORF">EDC30_12137</name>
</gene>
<dbReference type="AlphaFoldDB" id="A0A4R3HNV5"/>
<keyword evidence="4" id="KW-1185">Reference proteome</keyword>
<dbReference type="Pfam" id="PF13511">
    <property type="entry name" value="DUF4124"/>
    <property type="match status" value="1"/>
</dbReference>
<feature type="compositionally biased region" description="Basic and acidic residues" evidence="1">
    <location>
        <begin position="64"/>
        <end position="102"/>
    </location>
</feature>
<dbReference type="Proteomes" id="UP000295382">
    <property type="component" value="Unassembled WGS sequence"/>
</dbReference>
<evidence type="ECO:0000313" key="3">
    <source>
        <dbReference type="EMBL" id="TCS32613.1"/>
    </source>
</evidence>
<proteinExistence type="predicted"/>
<evidence type="ECO:0000313" key="4">
    <source>
        <dbReference type="Proteomes" id="UP000295382"/>
    </source>
</evidence>
<feature type="compositionally biased region" description="Low complexity" evidence="1">
    <location>
        <begin position="106"/>
        <end position="120"/>
    </location>
</feature>
<dbReference type="EMBL" id="SLZQ01000021">
    <property type="protein sequence ID" value="TCS32613.1"/>
    <property type="molecule type" value="Genomic_DNA"/>
</dbReference>
<name>A0A4R3HNV5_PAULE</name>
<evidence type="ECO:0000256" key="1">
    <source>
        <dbReference type="SAM" id="MobiDB-lite"/>
    </source>
</evidence>
<accession>A0A4R3HNV5</accession>
<reference evidence="3 4" key="1">
    <citation type="submission" date="2019-03" db="EMBL/GenBank/DDBJ databases">
        <title>Genomic Encyclopedia of Type Strains, Phase IV (KMG-IV): sequencing the most valuable type-strain genomes for metagenomic binning, comparative biology and taxonomic classification.</title>
        <authorList>
            <person name="Goeker M."/>
        </authorList>
    </citation>
    <scope>NUCLEOTIDE SEQUENCE [LARGE SCALE GENOMIC DNA]</scope>
    <source>
        <strain evidence="3 4">DSM 7445</strain>
    </source>
</reference>
<sequence>MEPALDPSSYARNKSRMWIPLIMSAICFCTSAQGVDIYRWVDDDGHVHFSDKAPARSSQPVTRMDSRQFEVSRERRREAEKRAAHDRERSAEVADRIERERAQQYSSGSQPGNAASSAAASPPPANDCAVMLRRFQESSECLAPFMNVNGSFKPNAFETCGPPVPYPAQECSR</sequence>
<feature type="domain" description="DUF4124" evidence="2">
    <location>
        <begin position="26"/>
        <end position="64"/>
    </location>
</feature>
<feature type="region of interest" description="Disordered" evidence="1">
    <location>
        <begin position="51"/>
        <end position="123"/>
    </location>
</feature>
<dbReference type="InterPro" id="IPR025392">
    <property type="entry name" value="DUF4124"/>
</dbReference>
<evidence type="ECO:0000259" key="2">
    <source>
        <dbReference type="Pfam" id="PF13511"/>
    </source>
</evidence>
<comment type="caution">
    <text evidence="3">The sequence shown here is derived from an EMBL/GenBank/DDBJ whole genome shotgun (WGS) entry which is preliminary data.</text>
</comment>
<dbReference type="OrthoDB" id="8913375at2"/>
<organism evidence="3 4">
    <name type="scientific">Paucimonas lemoignei</name>
    <name type="common">Pseudomonas lemoignei</name>
    <dbReference type="NCBI Taxonomy" id="29443"/>
    <lineage>
        <taxon>Bacteria</taxon>
        <taxon>Pseudomonadati</taxon>
        <taxon>Pseudomonadota</taxon>
        <taxon>Betaproteobacteria</taxon>
        <taxon>Burkholderiales</taxon>
        <taxon>Burkholderiaceae</taxon>
        <taxon>Paucimonas</taxon>
    </lineage>
</organism>